<feature type="transmembrane region" description="Helical" evidence="1">
    <location>
        <begin position="12"/>
        <end position="30"/>
    </location>
</feature>
<keyword evidence="1" id="KW-0472">Membrane</keyword>
<dbReference type="SUPFAM" id="SSF53448">
    <property type="entry name" value="Nucleotide-diphospho-sugar transferases"/>
    <property type="match status" value="1"/>
</dbReference>
<dbReference type="AlphaFoldDB" id="A0A6G1KN51"/>
<keyword evidence="2" id="KW-0808">Transferase</keyword>
<evidence type="ECO:0000256" key="1">
    <source>
        <dbReference type="SAM" id="Phobius"/>
    </source>
</evidence>
<keyword evidence="1" id="KW-1133">Transmembrane helix</keyword>
<dbReference type="OrthoDB" id="2014201at2759"/>
<reference evidence="2" key="1">
    <citation type="journal article" date="2020" name="Stud. Mycol.">
        <title>101 Dothideomycetes genomes: a test case for predicting lifestyles and emergence of pathogens.</title>
        <authorList>
            <person name="Haridas S."/>
            <person name="Albert R."/>
            <person name="Binder M."/>
            <person name="Bloem J."/>
            <person name="Labutti K."/>
            <person name="Salamov A."/>
            <person name="Andreopoulos B."/>
            <person name="Baker S."/>
            <person name="Barry K."/>
            <person name="Bills G."/>
            <person name="Bluhm B."/>
            <person name="Cannon C."/>
            <person name="Castanera R."/>
            <person name="Culley D."/>
            <person name="Daum C."/>
            <person name="Ezra D."/>
            <person name="Gonzalez J."/>
            <person name="Henrissat B."/>
            <person name="Kuo A."/>
            <person name="Liang C."/>
            <person name="Lipzen A."/>
            <person name="Lutzoni F."/>
            <person name="Magnuson J."/>
            <person name="Mondo S."/>
            <person name="Nolan M."/>
            <person name="Ohm R."/>
            <person name="Pangilinan J."/>
            <person name="Park H.-J."/>
            <person name="Ramirez L."/>
            <person name="Alfaro M."/>
            <person name="Sun H."/>
            <person name="Tritt A."/>
            <person name="Yoshinaga Y."/>
            <person name="Zwiers L.-H."/>
            <person name="Turgeon B."/>
            <person name="Goodwin S."/>
            <person name="Spatafora J."/>
            <person name="Crous P."/>
            <person name="Grigoriev I."/>
        </authorList>
    </citation>
    <scope>NUCLEOTIDE SEQUENCE</scope>
    <source>
        <strain evidence="2">CBS 279.74</strain>
    </source>
</reference>
<organism evidence="2 3">
    <name type="scientific">Pleomassaria siparia CBS 279.74</name>
    <dbReference type="NCBI Taxonomy" id="1314801"/>
    <lineage>
        <taxon>Eukaryota</taxon>
        <taxon>Fungi</taxon>
        <taxon>Dikarya</taxon>
        <taxon>Ascomycota</taxon>
        <taxon>Pezizomycotina</taxon>
        <taxon>Dothideomycetes</taxon>
        <taxon>Pleosporomycetidae</taxon>
        <taxon>Pleosporales</taxon>
        <taxon>Pleomassariaceae</taxon>
        <taxon>Pleomassaria</taxon>
    </lineage>
</organism>
<dbReference type="InterPro" id="IPR029044">
    <property type="entry name" value="Nucleotide-diphossugar_trans"/>
</dbReference>
<evidence type="ECO:0000313" key="2">
    <source>
        <dbReference type="EMBL" id="KAF2714063.1"/>
    </source>
</evidence>
<dbReference type="EMBL" id="MU005765">
    <property type="protein sequence ID" value="KAF2714063.1"/>
    <property type="molecule type" value="Genomic_DNA"/>
</dbReference>
<protein>
    <submittedName>
        <fullName evidence="2">Glycosyltransferase family 8 protein</fullName>
    </submittedName>
</protein>
<gene>
    <name evidence="2" type="ORF">K504DRAFT_462512</name>
</gene>
<dbReference type="Gene3D" id="3.90.550.10">
    <property type="entry name" value="Spore Coat Polysaccharide Biosynthesis Protein SpsA, Chain A"/>
    <property type="match status" value="1"/>
</dbReference>
<proteinExistence type="predicted"/>
<evidence type="ECO:0000313" key="3">
    <source>
        <dbReference type="Proteomes" id="UP000799428"/>
    </source>
</evidence>
<keyword evidence="1" id="KW-0812">Transmembrane</keyword>
<sequence length="379" mass="44265">MVKLFERRRITVVILVSVIISIGLLITLQTNAIEAIRIKIDEVKTTPPPPLQDDQEKYRPWVRPSYLEIDKAEFANKEEKIAYVTFLSGTVDQDDDLEKDNYLQAVRILVWQLVHNPETRTKHDVVVMVTPTVSKSRRERLAKDGATIYPVEFLHTSNDSWVQAEQHRWDDVMTKMRVWEMTQYSRIIMLDGDTMLRSSLDGVLDDPGAQILKTKDIASVNYKPLPGEAPLPETYLLASNVEVWDSSHAFPPKEGTGLKHEGYMNAGFFVLAPSIPAFELYKSWLNIPGSFDPKYPEQNLMNKVHKWSGPMPWREVAYTWNIRCPTENDFAHGLVSMHEKWWKQPYLYENKKVKDWLFTRRYEMKGWYEAWDLKNEKRS</sequence>
<keyword evidence="3" id="KW-1185">Reference proteome</keyword>
<name>A0A6G1KN51_9PLEO</name>
<dbReference type="PANTHER" id="PTHR11183">
    <property type="entry name" value="GLYCOGENIN SUBFAMILY MEMBER"/>
    <property type="match status" value="1"/>
</dbReference>
<dbReference type="GO" id="GO:0016740">
    <property type="term" value="F:transferase activity"/>
    <property type="evidence" value="ECO:0007669"/>
    <property type="project" value="UniProtKB-KW"/>
</dbReference>
<dbReference type="Proteomes" id="UP000799428">
    <property type="component" value="Unassembled WGS sequence"/>
</dbReference>
<accession>A0A6G1KN51</accession>
<dbReference type="InterPro" id="IPR050587">
    <property type="entry name" value="GNT1/Glycosyltrans_8"/>
</dbReference>